<feature type="region of interest" description="Disordered" evidence="1">
    <location>
        <begin position="1"/>
        <end position="23"/>
    </location>
</feature>
<dbReference type="AlphaFoldDB" id="A0A8S3J565"/>
<accession>A0A8S3J565</accession>
<reference evidence="3" key="1">
    <citation type="submission" date="2021-02" db="EMBL/GenBank/DDBJ databases">
        <authorList>
            <person name="Nowell W R."/>
        </authorList>
    </citation>
    <scope>NUCLEOTIDE SEQUENCE</scope>
</reference>
<comment type="caution">
    <text evidence="3">The sequence shown here is derived from an EMBL/GenBank/DDBJ whole genome shotgun (WGS) entry which is preliminary data.</text>
</comment>
<proteinExistence type="predicted"/>
<feature type="non-terminal residue" evidence="3">
    <location>
        <position position="1"/>
    </location>
</feature>
<dbReference type="Proteomes" id="UP000676336">
    <property type="component" value="Unassembled WGS sequence"/>
</dbReference>
<feature type="transmembrane region" description="Helical" evidence="2">
    <location>
        <begin position="69"/>
        <end position="89"/>
    </location>
</feature>
<organism evidence="3 4">
    <name type="scientific">Rotaria magnacalcarata</name>
    <dbReference type="NCBI Taxonomy" id="392030"/>
    <lineage>
        <taxon>Eukaryota</taxon>
        <taxon>Metazoa</taxon>
        <taxon>Spiralia</taxon>
        <taxon>Gnathifera</taxon>
        <taxon>Rotifera</taxon>
        <taxon>Eurotatoria</taxon>
        <taxon>Bdelloidea</taxon>
        <taxon>Philodinida</taxon>
        <taxon>Philodinidae</taxon>
        <taxon>Rotaria</taxon>
    </lineage>
</organism>
<dbReference type="EMBL" id="CAJOBI010341939">
    <property type="protein sequence ID" value="CAF5214124.1"/>
    <property type="molecule type" value="Genomic_DNA"/>
</dbReference>
<keyword evidence="2" id="KW-0472">Membrane</keyword>
<evidence type="ECO:0000256" key="1">
    <source>
        <dbReference type="SAM" id="MobiDB-lite"/>
    </source>
</evidence>
<keyword evidence="2" id="KW-0812">Transmembrane</keyword>
<keyword evidence="2" id="KW-1133">Transmembrane helix</keyword>
<gene>
    <name evidence="3" type="ORF">SMN809_LOCUS79225</name>
</gene>
<evidence type="ECO:0000313" key="4">
    <source>
        <dbReference type="Proteomes" id="UP000676336"/>
    </source>
</evidence>
<evidence type="ECO:0000256" key="2">
    <source>
        <dbReference type="SAM" id="Phobius"/>
    </source>
</evidence>
<feature type="compositionally biased region" description="Acidic residues" evidence="1">
    <location>
        <begin position="1"/>
        <end position="13"/>
    </location>
</feature>
<sequence length="90" mass="10521">VFEDALESLDDDDNHQKSHLNNRAPLSKVHEESTIDLLQSLVECQKITQLIFENRLNDALRKTKEQYEFNKSTGILIIKYLFVICILFLI</sequence>
<evidence type="ECO:0000313" key="3">
    <source>
        <dbReference type="EMBL" id="CAF5214124.1"/>
    </source>
</evidence>
<name>A0A8S3J565_9BILA</name>
<protein>
    <submittedName>
        <fullName evidence="3">Uncharacterized protein</fullName>
    </submittedName>
</protein>